<protein>
    <submittedName>
        <fullName evidence="1">Uncharacterized protein</fullName>
    </submittedName>
</protein>
<proteinExistence type="predicted"/>
<comment type="caution">
    <text evidence="1">The sequence shown here is derived from an EMBL/GenBank/DDBJ whole genome shotgun (WGS) entry which is preliminary data.</text>
</comment>
<organism evidence="1 2">
    <name type="scientific">Hyalomma asiaticum</name>
    <name type="common">Tick</name>
    <dbReference type="NCBI Taxonomy" id="266040"/>
    <lineage>
        <taxon>Eukaryota</taxon>
        <taxon>Metazoa</taxon>
        <taxon>Ecdysozoa</taxon>
        <taxon>Arthropoda</taxon>
        <taxon>Chelicerata</taxon>
        <taxon>Arachnida</taxon>
        <taxon>Acari</taxon>
        <taxon>Parasitiformes</taxon>
        <taxon>Ixodida</taxon>
        <taxon>Ixodoidea</taxon>
        <taxon>Ixodidae</taxon>
        <taxon>Hyalomminae</taxon>
        <taxon>Hyalomma</taxon>
    </lineage>
</organism>
<evidence type="ECO:0000313" key="1">
    <source>
        <dbReference type="EMBL" id="KAH6922780.1"/>
    </source>
</evidence>
<reference evidence="1" key="1">
    <citation type="submission" date="2020-05" db="EMBL/GenBank/DDBJ databases">
        <title>Large-scale comparative analyses of tick genomes elucidate their genetic diversity and vector capacities.</title>
        <authorList>
            <person name="Jia N."/>
            <person name="Wang J."/>
            <person name="Shi W."/>
            <person name="Du L."/>
            <person name="Sun Y."/>
            <person name="Zhan W."/>
            <person name="Jiang J."/>
            <person name="Wang Q."/>
            <person name="Zhang B."/>
            <person name="Ji P."/>
            <person name="Sakyi L.B."/>
            <person name="Cui X."/>
            <person name="Yuan T."/>
            <person name="Jiang B."/>
            <person name="Yang W."/>
            <person name="Lam T.T.-Y."/>
            <person name="Chang Q."/>
            <person name="Ding S."/>
            <person name="Wang X."/>
            <person name="Zhu J."/>
            <person name="Ruan X."/>
            <person name="Zhao L."/>
            <person name="Wei J."/>
            <person name="Que T."/>
            <person name="Du C."/>
            <person name="Cheng J."/>
            <person name="Dai P."/>
            <person name="Han X."/>
            <person name="Huang E."/>
            <person name="Gao Y."/>
            <person name="Liu J."/>
            <person name="Shao H."/>
            <person name="Ye R."/>
            <person name="Li L."/>
            <person name="Wei W."/>
            <person name="Wang X."/>
            <person name="Wang C."/>
            <person name="Yang T."/>
            <person name="Huo Q."/>
            <person name="Li W."/>
            <person name="Guo W."/>
            <person name="Chen H."/>
            <person name="Zhou L."/>
            <person name="Ni X."/>
            <person name="Tian J."/>
            <person name="Zhou Y."/>
            <person name="Sheng Y."/>
            <person name="Liu T."/>
            <person name="Pan Y."/>
            <person name="Xia L."/>
            <person name="Li J."/>
            <person name="Zhao F."/>
            <person name="Cao W."/>
        </authorList>
    </citation>
    <scope>NUCLEOTIDE SEQUENCE</scope>
    <source>
        <strain evidence="1">Hyas-2018</strain>
    </source>
</reference>
<keyword evidence="2" id="KW-1185">Reference proteome</keyword>
<evidence type="ECO:0000313" key="2">
    <source>
        <dbReference type="Proteomes" id="UP000821845"/>
    </source>
</evidence>
<dbReference type="EMBL" id="CM023489">
    <property type="protein sequence ID" value="KAH6922780.1"/>
    <property type="molecule type" value="Genomic_DNA"/>
</dbReference>
<gene>
    <name evidence="1" type="ORF">HPB50_018993</name>
</gene>
<sequence length="189" mass="20572">MKQLTVWPCLSVLLLLSFLDYGHCQLRRRLRLVPPMNATALCPNVASAGADGYTRTFWFFPNGSRVVNGAKTTVDESSGVLDVIDPTNDDLGVYTCVSLKGSNTSDANATLAFMEIYSAQRRTLAERLWIGGLAALCVIVVVVFVSLVMKFRYRKPMPPVVKLGAASAGASTAGVVNKRFEIEEMSTVF</sequence>
<name>A0ACB7RK08_HYAAI</name>
<accession>A0ACB7RK08</accession>
<dbReference type="Proteomes" id="UP000821845">
    <property type="component" value="Chromosome 9"/>
</dbReference>